<evidence type="ECO:0000256" key="2">
    <source>
        <dbReference type="ARBA" id="ARBA00023002"/>
    </source>
</evidence>
<evidence type="ECO:0000313" key="3">
    <source>
        <dbReference type="EMBL" id="RUR81804.1"/>
    </source>
</evidence>
<dbReference type="EMBL" id="RSCJ01000009">
    <property type="protein sequence ID" value="RUR81804.1"/>
    <property type="molecule type" value="Genomic_DNA"/>
</dbReference>
<dbReference type="AlphaFoldDB" id="A0A433NHE7"/>
<dbReference type="PRINTS" id="PR00081">
    <property type="entry name" value="GDHRDH"/>
</dbReference>
<dbReference type="RefSeq" id="WP_016875253.1">
    <property type="nucleotide sequence ID" value="NZ_AJLN01000104.1"/>
</dbReference>
<gene>
    <name evidence="3" type="ORF">PCC6912_26730</name>
</gene>
<dbReference type="STRING" id="211165.GCA_000317285_04188"/>
<reference evidence="3 4" key="1">
    <citation type="journal article" date="2019" name="Genome Biol. Evol.">
        <title>Day and night: Metabolic profiles and evolutionary relationships of six axenic non-marine cyanobacteria.</title>
        <authorList>
            <person name="Will S.E."/>
            <person name="Henke P."/>
            <person name="Boedeker C."/>
            <person name="Huang S."/>
            <person name="Brinkmann H."/>
            <person name="Rohde M."/>
            <person name="Jarek M."/>
            <person name="Friedl T."/>
            <person name="Seufert S."/>
            <person name="Schumacher M."/>
            <person name="Overmann J."/>
            <person name="Neumann-Schaal M."/>
            <person name="Petersen J."/>
        </authorList>
    </citation>
    <scope>NUCLEOTIDE SEQUENCE [LARGE SCALE GENOMIC DNA]</scope>
    <source>
        <strain evidence="3 4">PCC 6912</strain>
    </source>
</reference>
<dbReference type="Proteomes" id="UP000268857">
    <property type="component" value="Unassembled WGS sequence"/>
</dbReference>
<comment type="caution">
    <text evidence="3">The sequence shown here is derived from an EMBL/GenBank/DDBJ whole genome shotgun (WGS) entry which is preliminary data.</text>
</comment>
<dbReference type="GO" id="GO:0050664">
    <property type="term" value="F:oxidoreductase activity, acting on NAD(P)H, oxygen as acceptor"/>
    <property type="evidence" value="ECO:0007669"/>
    <property type="project" value="TreeGrafter"/>
</dbReference>
<dbReference type="OrthoDB" id="4373846at2"/>
<dbReference type="PANTHER" id="PTHR43008:SF4">
    <property type="entry name" value="CHAIN DEHYDROGENASE, PUTATIVE (AFU_ORTHOLOGUE AFUA_4G08710)-RELATED"/>
    <property type="match status" value="1"/>
</dbReference>
<comment type="similarity">
    <text evidence="1">Belongs to the short-chain dehydrogenases/reductases (SDR) family.</text>
</comment>
<dbReference type="Pfam" id="PF00106">
    <property type="entry name" value="adh_short"/>
    <property type="match status" value="1"/>
</dbReference>
<dbReference type="InterPro" id="IPR002347">
    <property type="entry name" value="SDR_fam"/>
</dbReference>
<dbReference type="InterPro" id="IPR036291">
    <property type="entry name" value="NAD(P)-bd_dom_sf"/>
</dbReference>
<name>A0A433NHE7_CHLFR</name>
<evidence type="ECO:0000256" key="1">
    <source>
        <dbReference type="ARBA" id="ARBA00006484"/>
    </source>
</evidence>
<evidence type="ECO:0000313" key="4">
    <source>
        <dbReference type="Proteomes" id="UP000268857"/>
    </source>
</evidence>
<accession>A0A433NHE7</accession>
<protein>
    <submittedName>
        <fullName evidence="3">Short chain dehydrogenase</fullName>
    </submittedName>
</protein>
<dbReference type="NCBIfam" id="NF005868">
    <property type="entry name" value="PRK07806.1"/>
    <property type="match status" value="1"/>
</dbReference>
<dbReference type="SUPFAM" id="SSF51735">
    <property type="entry name" value="NAD(P)-binding Rossmann-fold domains"/>
    <property type="match status" value="1"/>
</dbReference>
<sequence length="245" mass="26517">MSDFRNQVALVTGASRGIGASIAQILAEGGADVVINYRSKSHRALEVADVVRANGCQALLAQADITNESEMRQMVNLVEKQFGKLNLLILNASGGMEKDKAADYAMQLNLTAQLRAVDIFLPLMPEGGCIVFVTSHLAHFYSQKPVYPIYETVAKSKKAGEEALRARIPQLAARGIKLVVVSGDLIEGTITPKLMQRQDPDLIESRRKSAGFLPSVEDFARAIVNAAGDRNLESGTTIFVGSTEW</sequence>
<keyword evidence="2" id="KW-0560">Oxidoreductase</keyword>
<organism evidence="3 4">
    <name type="scientific">Chlorogloeopsis fritschii PCC 6912</name>
    <dbReference type="NCBI Taxonomy" id="211165"/>
    <lineage>
        <taxon>Bacteria</taxon>
        <taxon>Bacillati</taxon>
        <taxon>Cyanobacteriota</taxon>
        <taxon>Cyanophyceae</taxon>
        <taxon>Nostocales</taxon>
        <taxon>Chlorogloeopsidaceae</taxon>
        <taxon>Chlorogloeopsis</taxon>
    </lineage>
</organism>
<proteinExistence type="inferred from homology"/>
<keyword evidence="4" id="KW-1185">Reference proteome</keyword>
<dbReference type="Gene3D" id="3.40.50.720">
    <property type="entry name" value="NAD(P)-binding Rossmann-like Domain"/>
    <property type="match status" value="1"/>
</dbReference>
<dbReference type="PANTHER" id="PTHR43008">
    <property type="entry name" value="BENZIL REDUCTASE"/>
    <property type="match status" value="1"/>
</dbReference>